<comment type="caution">
    <text evidence="8">The sequence shown here is derived from an EMBL/GenBank/DDBJ whole genome shotgun (WGS) entry which is preliminary data.</text>
</comment>
<comment type="similarity">
    <text evidence="2">Belongs to the nitroreductase family.</text>
</comment>
<dbReference type="PANTHER" id="PTHR43673">
    <property type="entry name" value="NAD(P)H NITROREDUCTASE YDGI-RELATED"/>
    <property type="match status" value="1"/>
</dbReference>
<dbReference type="AlphaFoldDB" id="A0A840V5L3"/>
<dbReference type="EMBL" id="JACHFD010000001">
    <property type="protein sequence ID" value="MBB5350078.1"/>
    <property type="molecule type" value="Genomic_DNA"/>
</dbReference>
<dbReference type="InterPro" id="IPR000415">
    <property type="entry name" value="Nitroreductase-like"/>
</dbReference>
<gene>
    <name evidence="8" type="ORF">HNR46_000299</name>
</gene>
<evidence type="ECO:0000313" key="9">
    <source>
        <dbReference type="Proteomes" id="UP000557717"/>
    </source>
</evidence>
<evidence type="ECO:0000256" key="6">
    <source>
        <dbReference type="ARBA" id="ARBA00023002"/>
    </source>
</evidence>
<feature type="domain" description="Nitroreductase" evidence="7">
    <location>
        <begin position="11"/>
        <end position="188"/>
    </location>
</feature>
<evidence type="ECO:0000259" key="7">
    <source>
        <dbReference type="Pfam" id="PF00881"/>
    </source>
</evidence>
<reference evidence="8 9" key="1">
    <citation type="submission" date="2020-08" db="EMBL/GenBank/DDBJ databases">
        <title>Genomic Encyclopedia of Type Strains, Phase IV (KMG-IV): sequencing the most valuable type-strain genomes for metagenomic binning, comparative biology and taxonomic classification.</title>
        <authorList>
            <person name="Goeker M."/>
        </authorList>
    </citation>
    <scope>NUCLEOTIDE SEQUENCE [LARGE SCALE GENOMIC DNA]</scope>
    <source>
        <strain evidence="8 9">YC6886</strain>
    </source>
</reference>
<comment type="cofactor">
    <cofactor evidence="1">
        <name>FMN</name>
        <dbReference type="ChEBI" id="CHEBI:58210"/>
    </cofactor>
</comment>
<keyword evidence="6" id="KW-0560">Oxidoreductase</keyword>
<accession>A0A840V5L3</accession>
<dbReference type="PANTHER" id="PTHR43673:SF2">
    <property type="entry name" value="NITROREDUCTASE"/>
    <property type="match status" value="1"/>
</dbReference>
<dbReference type="InterPro" id="IPR033878">
    <property type="entry name" value="NfsB-like"/>
</dbReference>
<evidence type="ECO:0000256" key="1">
    <source>
        <dbReference type="ARBA" id="ARBA00001917"/>
    </source>
</evidence>
<name>A0A840V5L3_9BACT</name>
<keyword evidence="3" id="KW-0285">Flavoprotein</keyword>
<sequence length="212" mass="23484">MSPDELVQSLQWRYATKHFDASKPIAEDVLDALHQSLVLTPSSFGLQPWKFFIVRDPELKEKLKTASWNQPQLTQAQEIVVFAARVELGQQDIDRWIDCLGEAQNQPREALAPLVGMIEGFVHRMSPGEQHAWNSKQCYIALGQFMAAAAALGVDACPLEGIDPAAYDVILDLGATGYATCMACAIGYRSSTDHTANRPKARFPLNEVVEIR</sequence>
<evidence type="ECO:0000256" key="4">
    <source>
        <dbReference type="ARBA" id="ARBA00022643"/>
    </source>
</evidence>
<keyword evidence="9" id="KW-1185">Reference proteome</keyword>
<evidence type="ECO:0000256" key="5">
    <source>
        <dbReference type="ARBA" id="ARBA00022857"/>
    </source>
</evidence>
<dbReference type="GO" id="GO:0016491">
    <property type="term" value="F:oxidoreductase activity"/>
    <property type="evidence" value="ECO:0007669"/>
    <property type="project" value="UniProtKB-KW"/>
</dbReference>
<dbReference type="Proteomes" id="UP000557717">
    <property type="component" value="Unassembled WGS sequence"/>
</dbReference>
<dbReference type="CDD" id="cd02149">
    <property type="entry name" value="NfsB-like"/>
    <property type="match status" value="1"/>
</dbReference>
<dbReference type="SUPFAM" id="SSF55469">
    <property type="entry name" value="FMN-dependent nitroreductase-like"/>
    <property type="match status" value="1"/>
</dbReference>
<keyword evidence="4" id="KW-0288">FMN</keyword>
<protein>
    <submittedName>
        <fullName evidence="8">Nitroreductase</fullName>
    </submittedName>
</protein>
<dbReference type="Gene3D" id="3.40.109.10">
    <property type="entry name" value="NADH Oxidase"/>
    <property type="match status" value="1"/>
</dbReference>
<dbReference type="RefSeq" id="WP_184015095.1">
    <property type="nucleotide sequence ID" value="NZ_JACHFD010000001.1"/>
</dbReference>
<proteinExistence type="inferred from homology"/>
<dbReference type="InterPro" id="IPR029479">
    <property type="entry name" value="Nitroreductase"/>
</dbReference>
<evidence type="ECO:0000256" key="2">
    <source>
        <dbReference type="ARBA" id="ARBA00007118"/>
    </source>
</evidence>
<organism evidence="8 9">
    <name type="scientific">Haloferula luteola</name>
    <dbReference type="NCBI Taxonomy" id="595692"/>
    <lineage>
        <taxon>Bacteria</taxon>
        <taxon>Pseudomonadati</taxon>
        <taxon>Verrucomicrobiota</taxon>
        <taxon>Verrucomicrobiia</taxon>
        <taxon>Verrucomicrobiales</taxon>
        <taxon>Verrucomicrobiaceae</taxon>
        <taxon>Haloferula</taxon>
    </lineage>
</organism>
<evidence type="ECO:0000256" key="3">
    <source>
        <dbReference type="ARBA" id="ARBA00022630"/>
    </source>
</evidence>
<dbReference type="Pfam" id="PF00881">
    <property type="entry name" value="Nitroreductase"/>
    <property type="match status" value="1"/>
</dbReference>
<keyword evidence="5" id="KW-0521">NADP</keyword>
<evidence type="ECO:0000313" key="8">
    <source>
        <dbReference type="EMBL" id="MBB5350078.1"/>
    </source>
</evidence>